<accession>A0A3E0GV84</accession>
<organism evidence="2 3">
    <name type="scientific">Kutzneria buriramensis</name>
    <dbReference type="NCBI Taxonomy" id="1045776"/>
    <lineage>
        <taxon>Bacteria</taxon>
        <taxon>Bacillati</taxon>
        <taxon>Actinomycetota</taxon>
        <taxon>Actinomycetes</taxon>
        <taxon>Pseudonocardiales</taxon>
        <taxon>Pseudonocardiaceae</taxon>
        <taxon>Kutzneria</taxon>
    </lineage>
</organism>
<evidence type="ECO:0000256" key="1">
    <source>
        <dbReference type="SAM" id="MobiDB-lite"/>
    </source>
</evidence>
<name>A0A3E0GV84_9PSEU</name>
<keyword evidence="3" id="KW-1185">Reference proteome</keyword>
<reference evidence="2 3" key="1">
    <citation type="submission" date="2018-08" db="EMBL/GenBank/DDBJ databases">
        <title>Genomic Encyclopedia of Archaeal and Bacterial Type Strains, Phase II (KMG-II): from individual species to whole genera.</title>
        <authorList>
            <person name="Goeker M."/>
        </authorList>
    </citation>
    <scope>NUCLEOTIDE SEQUENCE [LARGE SCALE GENOMIC DNA]</scope>
    <source>
        <strain evidence="2 3">DSM 45791</strain>
    </source>
</reference>
<sequence length="318" mass="34221">MADTTEWLPLDTVRKTFAWLVTGPDPLCIDGREFDDLPSRLIPLDELRDYLLSRHCADGARDAVWAYVARRSRVERGAWTVACAGMALPNLAATAGWLAARFRGDRADVHAAVLTGFLDALASIDLDKPAIVVRLGWAARRAGQAALEESLDAPRPIGSQAQMPASASTGGNPELLVVEAIGEGVLTPTEADLIAATRLDRTSVADWAALRGRRVKAVYKARDRAEDRLVGWLRIRIAEADPNDPVLSAALSGLSVVDFSLDDEVPTRSRAVSGRLRNGRPVPVSPASNRKPATGLMARGETTDSSRTAPESEVRRCA</sequence>
<dbReference type="AlphaFoldDB" id="A0A3E0GV84"/>
<gene>
    <name evidence="2" type="ORF">BCF44_126106</name>
</gene>
<dbReference type="Proteomes" id="UP000256269">
    <property type="component" value="Unassembled WGS sequence"/>
</dbReference>
<dbReference type="RefSeq" id="WP_116181443.1">
    <property type="nucleotide sequence ID" value="NZ_CP144375.1"/>
</dbReference>
<dbReference type="OrthoDB" id="4164470at2"/>
<feature type="region of interest" description="Disordered" evidence="1">
    <location>
        <begin position="270"/>
        <end position="318"/>
    </location>
</feature>
<protein>
    <submittedName>
        <fullName evidence="2">Uncharacterized protein</fullName>
    </submittedName>
</protein>
<proteinExistence type="predicted"/>
<evidence type="ECO:0000313" key="3">
    <source>
        <dbReference type="Proteomes" id="UP000256269"/>
    </source>
</evidence>
<dbReference type="EMBL" id="QUNO01000026">
    <property type="protein sequence ID" value="REH28664.1"/>
    <property type="molecule type" value="Genomic_DNA"/>
</dbReference>
<comment type="caution">
    <text evidence="2">The sequence shown here is derived from an EMBL/GenBank/DDBJ whole genome shotgun (WGS) entry which is preliminary data.</text>
</comment>
<evidence type="ECO:0000313" key="2">
    <source>
        <dbReference type="EMBL" id="REH28664.1"/>
    </source>
</evidence>